<evidence type="ECO:0000313" key="6">
    <source>
        <dbReference type="Proteomes" id="UP000659630"/>
    </source>
</evidence>
<dbReference type="NCBIfam" id="TIGR00180">
    <property type="entry name" value="parB_part"/>
    <property type="match status" value="1"/>
</dbReference>
<dbReference type="Gene3D" id="3.90.1530.30">
    <property type="match status" value="1"/>
</dbReference>
<dbReference type="AlphaFoldDB" id="A0A923L1V4"/>
<dbReference type="InterPro" id="IPR003115">
    <property type="entry name" value="ParB_N"/>
</dbReference>
<evidence type="ECO:0000256" key="3">
    <source>
        <dbReference type="ARBA" id="ARBA00023125"/>
    </source>
</evidence>
<dbReference type="Gene3D" id="1.10.10.2830">
    <property type="match status" value="1"/>
</dbReference>
<dbReference type="GO" id="GO:0045881">
    <property type="term" value="P:positive regulation of sporulation resulting in formation of a cellular spore"/>
    <property type="evidence" value="ECO:0007669"/>
    <property type="project" value="TreeGrafter"/>
</dbReference>
<dbReference type="InterPro" id="IPR004437">
    <property type="entry name" value="ParB/RepB/Spo0J"/>
</dbReference>
<dbReference type="SUPFAM" id="SSF110849">
    <property type="entry name" value="ParB/Sulfiredoxin"/>
    <property type="match status" value="1"/>
</dbReference>
<keyword evidence="3" id="KW-0238">DNA-binding</keyword>
<dbReference type="GO" id="GO:0007059">
    <property type="term" value="P:chromosome segregation"/>
    <property type="evidence" value="ECO:0007669"/>
    <property type="project" value="TreeGrafter"/>
</dbReference>
<dbReference type="FunFam" id="1.10.10.2830:FF:000001">
    <property type="entry name" value="Chromosome partitioning protein ParB"/>
    <property type="match status" value="1"/>
</dbReference>
<keyword evidence="6" id="KW-1185">Reference proteome</keyword>
<dbReference type="Proteomes" id="UP000659630">
    <property type="component" value="Unassembled WGS sequence"/>
</dbReference>
<feature type="domain" description="ParB-like N-terminal" evidence="4">
    <location>
        <begin position="13"/>
        <end position="103"/>
    </location>
</feature>
<dbReference type="Pfam" id="PF17762">
    <property type="entry name" value="HTH_ParB"/>
    <property type="match status" value="1"/>
</dbReference>
<organism evidence="5 6">
    <name type="scientific">Anaerofilum hominis</name>
    <dbReference type="NCBI Taxonomy" id="2763016"/>
    <lineage>
        <taxon>Bacteria</taxon>
        <taxon>Bacillati</taxon>
        <taxon>Bacillota</taxon>
        <taxon>Clostridia</taxon>
        <taxon>Eubacteriales</taxon>
        <taxon>Oscillospiraceae</taxon>
        <taxon>Anaerofilum</taxon>
    </lineage>
</organism>
<dbReference type="SUPFAM" id="SSF109709">
    <property type="entry name" value="KorB DNA-binding domain-like"/>
    <property type="match status" value="1"/>
</dbReference>
<dbReference type="InterPro" id="IPR036086">
    <property type="entry name" value="ParB/Sulfiredoxin_sf"/>
</dbReference>
<comment type="subcellular location">
    <subcellularLocation>
        <location evidence="1">Cytoplasm</location>
        <location evidence="1">Nucleoid</location>
    </subcellularLocation>
</comment>
<dbReference type="GO" id="GO:0005694">
    <property type="term" value="C:chromosome"/>
    <property type="evidence" value="ECO:0007669"/>
    <property type="project" value="TreeGrafter"/>
</dbReference>
<sequence>MFLSRLQVTGQVVLVPLEQIEPSPWQARRRFDPREMQALAASIRENGMLQPVTLQQLGKNRYALVAGERRVRAARMLGMEKVPAILTDYEDGQAAVLSLEENLQRQQLGPFEEAEALRQLLTLWNCTQTDGAKRLGLSQSALANKLRLLAVAPEVRRAAEEAELTERHVRALLRLETCAQQLEAVEKIRAEKLTVSETERLVERIGKEKRSKPKRRGMVRDVRIFVNTVNRAVDMMKSSGIPASMERSETGDYIQYVVRIPTNKATLH</sequence>
<accession>A0A923L1V4</accession>
<comment type="caution">
    <text evidence="5">The sequence shown here is derived from an EMBL/GenBank/DDBJ whole genome shotgun (WGS) entry which is preliminary data.</text>
</comment>
<dbReference type="GO" id="GO:0003677">
    <property type="term" value="F:DNA binding"/>
    <property type="evidence" value="ECO:0007669"/>
    <property type="project" value="UniProtKB-KW"/>
</dbReference>
<reference evidence="5" key="1">
    <citation type="submission" date="2020-08" db="EMBL/GenBank/DDBJ databases">
        <title>Genome public.</title>
        <authorList>
            <person name="Liu C."/>
            <person name="Sun Q."/>
        </authorList>
    </citation>
    <scope>NUCLEOTIDE SEQUENCE</scope>
    <source>
        <strain evidence="5">BX8</strain>
    </source>
</reference>
<evidence type="ECO:0000256" key="1">
    <source>
        <dbReference type="ARBA" id="ARBA00004453"/>
    </source>
</evidence>
<dbReference type="InterPro" id="IPR041468">
    <property type="entry name" value="HTH_ParB/Spo0J"/>
</dbReference>
<dbReference type="PANTHER" id="PTHR33375:SF8">
    <property type="entry name" value="NUCLEOID OCCLUSION PROTEIN"/>
    <property type="match status" value="1"/>
</dbReference>
<dbReference type="SMART" id="SM00470">
    <property type="entry name" value="ParB"/>
    <property type="match status" value="1"/>
</dbReference>
<proteinExistence type="inferred from homology"/>
<gene>
    <name evidence="5" type="ORF">H8S23_12440</name>
</gene>
<dbReference type="FunFam" id="3.90.1530.30:FF:000001">
    <property type="entry name" value="Chromosome partitioning protein ParB"/>
    <property type="match status" value="1"/>
</dbReference>
<evidence type="ECO:0000259" key="4">
    <source>
        <dbReference type="SMART" id="SM00470"/>
    </source>
</evidence>
<dbReference type="Pfam" id="PF02195">
    <property type="entry name" value="ParB_N"/>
    <property type="match status" value="1"/>
</dbReference>
<evidence type="ECO:0000313" key="5">
    <source>
        <dbReference type="EMBL" id="MBC5582313.1"/>
    </source>
</evidence>
<dbReference type="InterPro" id="IPR050336">
    <property type="entry name" value="Chromosome_partition/occlusion"/>
</dbReference>
<protein>
    <submittedName>
        <fullName evidence="5">ParB/RepB/Spo0J family partition protein</fullName>
    </submittedName>
</protein>
<dbReference type="GO" id="GO:0009295">
    <property type="term" value="C:nucleoid"/>
    <property type="evidence" value="ECO:0007669"/>
    <property type="project" value="UniProtKB-SubCell"/>
</dbReference>
<dbReference type="EMBL" id="JACONZ010000005">
    <property type="protein sequence ID" value="MBC5582313.1"/>
    <property type="molecule type" value="Genomic_DNA"/>
</dbReference>
<dbReference type="PANTHER" id="PTHR33375">
    <property type="entry name" value="CHROMOSOME-PARTITIONING PROTEIN PARB-RELATED"/>
    <property type="match status" value="1"/>
</dbReference>
<evidence type="ECO:0000256" key="2">
    <source>
        <dbReference type="ARBA" id="ARBA00006295"/>
    </source>
</evidence>
<dbReference type="RefSeq" id="WP_186888677.1">
    <property type="nucleotide sequence ID" value="NZ_JACONZ010000005.1"/>
</dbReference>
<comment type="similarity">
    <text evidence="2">Belongs to the ParB family.</text>
</comment>
<name>A0A923L1V4_9FIRM</name>